<accession>A0ACB9AE29</accession>
<name>A0ACB9AE29_CICIN</name>
<reference evidence="1 2" key="2">
    <citation type="journal article" date="2022" name="Mol. Ecol. Resour.">
        <title>The genomes of chicory, endive, great burdock and yacon provide insights into Asteraceae paleo-polyploidization history and plant inulin production.</title>
        <authorList>
            <person name="Fan W."/>
            <person name="Wang S."/>
            <person name="Wang H."/>
            <person name="Wang A."/>
            <person name="Jiang F."/>
            <person name="Liu H."/>
            <person name="Zhao H."/>
            <person name="Xu D."/>
            <person name="Zhang Y."/>
        </authorList>
    </citation>
    <scope>NUCLEOTIDE SEQUENCE [LARGE SCALE GENOMIC DNA]</scope>
    <source>
        <strain evidence="2">cv. Punajuju</strain>
        <tissue evidence="1">Leaves</tissue>
    </source>
</reference>
<dbReference type="EMBL" id="CM042015">
    <property type="protein sequence ID" value="KAI3707895.1"/>
    <property type="molecule type" value="Genomic_DNA"/>
</dbReference>
<sequence length="183" mass="21194">MKNRLLFPIQHRGAWLLFKECQNHGWKAEDADYSDELGEFQSELENEQRQAIRVSVASAAIDSYLFSDFSCNLFKRFEEVEKRCFLAFQLGAYLNHHEAYNNILQMIAVGEKDQNDAIREVEASDCYWGKRDCLKDDSSTISEKLVTYCWLKGILGSVLCFTLFSLKKIRDPEGRFRVLPADS</sequence>
<reference evidence="2" key="1">
    <citation type="journal article" date="2022" name="Mol. Ecol. Resour.">
        <title>The genomes of chicory, endive, great burdock and yacon provide insights into Asteraceae palaeo-polyploidization history and plant inulin production.</title>
        <authorList>
            <person name="Fan W."/>
            <person name="Wang S."/>
            <person name="Wang H."/>
            <person name="Wang A."/>
            <person name="Jiang F."/>
            <person name="Liu H."/>
            <person name="Zhao H."/>
            <person name="Xu D."/>
            <person name="Zhang Y."/>
        </authorList>
    </citation>
    <scope>NUCLEOTIDE SEQUENCE [LARGE SCALE GENOMIC DNA]</scope>
    <source>
        <strain evidence="2">cv. Punajuju</strain>
    </source>
</reference>
<evidence type="ECO:0000313" key="2">
    <source>
        <dbReference type="Proteomes" id="UP001055811"/>
    </source>
</evidence>
<proteinExistence type="predicted"/>
<comment type="caution">
    <text evidence="1">The sequence shown here is derived from an EMBL/GenBank/DDBJ whole genome shotgun (WGS) entry which is preliminary data.</text>
</comment>
<gene>
    <name evidence="1" type="ORF">L2E82_36814</name>
</gene>
<evidence type="ECO:0000313" key="1">
    <source>
        <dbReference type="EMBL" id="KAI3707895.1"/>
    </source>
</evidence>
<dbReference type="Proteomes" id="UP001055811">
    <property type="component" value="Linkage Group LG07"/>
</dbReference>
<keyword evidence="2" id="KW-1185">Reference proteome</keyword>
<organism evidence="1 2">
    <name type="scientific">Cichorium intybus</name>
    <name type="common">Chicory</name>
    <dbReference type="NCBI Taxonomy" id="13427"/>
    <lineage>
        <taxon>Eukaryota</taxon>
        <taxon>Viridiplantae</taxon>
        <taxon>Streptophyta</taxon>
        <taxon>Embryophyta</taxon>
        <taxon>Tracheophyta</taxon>
        <taxon>Spermatophyta</taxon>
        <taxon>Magnoliopsida</taxon>
        <taxon>eudicotyledons</taxon>
        <taxon>Gunneridae</taxon>
        <taxon>Pentapetalae</taxon>
        <taxon>asterids</taxon>
        <taxon>campanulids</taxon>
        <taxon>Asterales</taxon>
        <taxon>Asteraceae</taxon>
        <taxon>Cichorioideae</taxon>
        <taxon>Cichorieae</taxon>
        <taxon>Cichoriinae</taxon>
        <taxon>Cichorium</taxon>
    </lineage>
</organism>
<protein>
    <submittedName>
        <fullName evidence="1">Uncharacterized protein</fullName>
    </submittedName>
</protein>